<dbReference type="GeneID" id="31364340"/>
<name>D3BJY3_HETP5</name>
<evidence type="ECO:0000313" key="2">
    <source>
        <dbReference type="Proteomes" id="UP000001396"/>
    </source>
</evidence>
<sequence>MVTTDTKTTFFKDHTEHEKYIDYQYLSLNSMTVDKLTDHLQQRQQHQLQHQNHLLSE</sequence>
<dbReference type="AlphaFoldDB" id="D3BJY3"/>
<organism evidence="1 2">
    <name type="scientific">Heterostelium pallidum (strain ATCC 26659 / Pp 5 / PN500)</name>
    <name type="common">Cellular slime mold</name>
    <name type="synonym">Polysphondylium pallidum</name>
    <dbReference type="NCBI Taxonomy" id="670386"/>
    <lineage>
        <taxon>Eukaryota</taxon>
        <taxon>Amoebozoa</taxon>
        <taxon>Evosea</taxon>
        <taxon>Eumycetozoa</taxon>
        <taxon>Dictyostelia</taxon>
        <taxon>Acytosteliales</taxon>
        <taxon>Acytosteliaceae</taxon>
        <taxon>Heterostelium</taxon>
    </lineage>
</organism>
<keyword evidence="2" id="KW-1185">Reference proteome</keyword>
<comment type="caution">
    <text evidence="1">The sequence shown here is derived from an EMBL/GenBank/DDBJ whole genome shotgun (WGS) entry which is preliminary data.</text>
</comment>
<proteinExistence type="predicted"/>
<dbReference type="RefSeq" id="XP_020430339.1">
    <property type="nucleotide sequence ID" value="XM_020579664.1"/>
</dbReference>
<reference evidence="1 2" key="1">
    <citation type="journal article" date="2011" name="Genome Res.">
        <title>Phylogeny-wide analysis of social amoeba genomes highlights ancient origins for complex intercellular communication.</title>
        <authorList>
            <person name="Heidel A.J."/>
            <person name="Lawal H.M."/>
            <person name="Felder M."/>
            <person name="Schilde C."/>
            <person name="Helps N.R."/>
            <person name="Tunggal B."/>
            <person name="Rivero F."/>
            <person name="John U."/>
            <person name="Schleicher M."/>
            <person name="Eichinger L."/>
            <person name="Platzer M."/>
            <person name="Noegel A.A."/>
            <person name="Schaap P."/>
            <person name="Gloeckner G."/>
        </authorList>
    </citation>
    <scope>NUCLEOTIDE SEQUENCE [LARGE SCALE GENOMIC DNA]</scope>
    <source>
        <strain evidence="2">ATCC 26659 / Pp 5 / PN500</strain>
    </source>
</reference>
<protein>
    <submittedName>
        <fullName evidence="1">Uncharacterized protein</fullName>
    </submittedName>
</protein>
<accession>D3BJY3</accession>
<gene>
    <name evidence="1" type="ORF">PPL_08863</name>
</gene>
<dbReference type="Proteomes" id="UP000001396">
    <property type="component" value="Unassembled WGS sequence"/>
</dbReference>
<dbReference type="EMBL" id="ADBJ01000038">
    <property type="protein sequence ID" value="EFA78213.1"/>
    <property type="molecule type" value="Genomic_DNA"/>
</dbReference>
<evidence type="ECO:0000313" key="1">
    <source>
        <dbReference type="EMBL" id="EFA78213.1"/>
    </source>
</evidence>
<dbReference type="InParanoid" id="D3BJY3"/>